<accession>A0AAN6G8H8</accession>
<evidence type="ECO:0000313" key="3">
    <source>
        <dbReference type="EMBL" id="KAK0523013.1"/>
    </source>
</evidence>
<keyword evidence="2" id="KW-0732">Signal</keyword>
<feature type="signal peptide" evidence="2">
    <location>
        <begin position="1"/>
        <end position="21"/>
    </location>
</feature>
<evidence type="ECO:0000256" key="1">
    <source>
        <dbReference type="SAM" id="MobiDB-lite"/>
    </source>
</evidence>
<dbReference type="Proteomes" id="UP001176521">
    <property type="component" value="Unassembled WGS sequence"/>
</dbReference>
<sequence>MNWANLLAVLGLAMTASMAEARPSTSTSCYTVRVSGTRTITSSLAPQTRRPTVTSTPVSKSTVTVTRLRTSTAVVSTVSTVRVTSSFTALTQTITPTQFTVTVPTVTTVAPGFTPTQTDVLITPSPGTFTSTSTTFTAPAGPTLPVALPRRAALEPAAGEEGEVIEEREGSCKRGEEETAFRPSMKLNRRAAGESVKPGDAKAAARKLRGRRIYCRRIVRLDAVTVRATRTRTVTVKTTVRPRTTTTSTVTAVSTSTFFNTVGGVLVTAAPTTSTITAPAITSTSTPTAATVTTTVTILTPQPTLVVPRQRSLFCGPLARPFNSDLIGVSDATTQELDFVDVPAGEDCCDVGSNIPGAVAYADFGGQCIVNRIQPALAGGLCVAGNPATSALLNLACGPTCPAGGFLQCGAGA</sequence>
<dbReference type="AlphaFoldDB" id="A0AAN6G8H8"/>
<feature type="region of interest" description="Disordered" evidence="1">
    <location>
        <begin position="156"/>
        <end position="178"/>
    </location>
</feature>
<reference evidence="3" key="1">
    <citation type="journal article" date="2023" name="PhytoFront">
        <title>Draft Genome Resources of Seven Strains of Tilletia horrida, Causal Agent of Kernel Smut of Rice.</title>
        <authorList>
            <person name="Khanal S."/>
            <person name="Antony Babu S."/>
            <person name="Zhou X.G."/>
        </authorList>
    </citation>
    <scope>NUCLEOTIDE SEQUENCE</scope>
    <source>
        <strain evidence="3">TX3</strain>
    </source>
</reference>
<gene>
    <name evidence="3" type="ORF">OC842_006292</name>
</gene>
<dbReference type="EMBL" id="JAPDMQ010000544">
    <property type="protein sequence ID" value="KAK0523013.1"/>
    <property type="molecule type" value="Genomic_DNA"/>
</dbReference>
<feature type="compositionally biased region" description="Basic and acidic residues" evidence="1">
    <location>
        <begin position="165"/>
        <end position="178"/>
    </location>
</feature>
<keyword evidence="4" id="KW-1185">Reference proteome</keyword>
<protein>
    <submittedName>
        <fullName evidence="3">Uncharacterized protein</fullName>
    </submittedName>
</protein>
<comment type="caution">
    <text evidence="3">The sequence shown here is derived from an EMBL/GenBank/DDBJ whole genome shotgun (WGS) entry which is preliminary data.</text>
</comment>
<evidence type="ECO:0000313" key="4">
    <source>
        <dbReference type="Proteomes" id="UP001176521"/>
    </source>
</evidence>
<organism evidence="3 4">
    <name type="scientific">Tilletia horrida</name>
    <dbReference type="NCBI Taxonomy" id="155126"/>
    <lineage>
        <taxon>Eukaryota</taxon>
        <taxon>Fungi</taxon>
        <taxon>Dikarya</taxon>
        <taxon>Basidiomycota</taxon>
        <taxon>Ustilaginomycotina</taxon>
        <taxon>Exobasidiomycetes</taxon>
        <taxon>Tilletiales</taxon>
        <taxon>Tilletiaceae</taxon>
        <taxon>Tilletia</taxon>
    </lineage>
</organism>
<name>A0AAN6G8H8_9BASI</name>
<feature type="chain" id="PRO_5043015667" evidence="2">
    <location>
        <begin position="22"/>
        <end position="413"/>
    </location>
</feature>
<evidence type="ECO:0000256" key="2">
    <source>
        <dbReference type="SAM" id="SignalP"/>
    </source>
</evidence>
<proteinExistence type="predicted"/>